<protein>
    <submittedName>
        <fullName evidence="1">Uncharacterized protein</fullName>
    </submittedName>
</protein>
<accession>A0A2I0VUB1</accession>
<name>A0A2I0VUB1_9ASPA</name>
<dbReference type="EMBL" id="KZ503230">
    <property type="protein sequence ID" value="PKU66995.1"/>
    <property type="molecule type" value="Genomic_DNA"/>
</dbReference>
<keyword evidence="2" id="KW-1185">Reference proteome</keyword>
<evidence type="ECO:0000313" key="2">
    <source>
        <dbReference type="Proteomes" id="UP000233837"/>
    </source>
</evidence>
<reference evidence="1 2" key="1">
    <citation type="journal article" date="2016" name="Sci. Rep.">
        <title>The Dendrobium catenatum Lindl. genome sequence provides insights into polysaccharide synthase, floral development and adaptive evolution.</title>
        <authorList>
            <person name="Zhang G.Q."/>
            <person name="Xu Q."/>
            <person name="Bian C."/>
            <person name="Tsai W.C."/>
            <person name="Yeh C.M."/>
            <person name="Liu K.W."/>
            <person name="Yoshida K."/>
            <person name="Zhang L.S."/>
            <person name="Chang S.B."/>
            <person name="Chen F."/>
            <person name="Shi Y."/>
            <person name="Su Y.Y."/>
            <person name="Zhang Y.Q."/>
            <person name="Chen L.J."/>
            <person name="Yin Y."/>
            <person name="Lin M."/>
            <person name="Huang H."/>
            <person name="Deng H."/>
            <person name="Wang Z.W."/>
            <person name="Zhu S.L."/>
            <person name="Zhao X."/>
            <person name="Deng C."/>
            <person name="Niu S.C."/>
            <person name="Huang J."/>
            <person name="Wang M."/>
            <person name="Liu G.H."/>
            <person name="Yang H.J."/>
            <person name="Xiao X.J."/>
            <person name="Hsiao Y.Y."/>
            <person name="Wu W.L."/>
            <person name="Chen Y.Y."/>
            <person name="Mitsuda N."/>
            <person name="Ohme-Takagi M."/>
            <person name="Luo Y.B."/>
            <person name="Van de Peer Y."/>
            <person name="Liu Z.J."/>
        </authorList>
    </citation>
    <scope>NUCLEOTIDE SEQUENCE [LARGE SCALE GENOMIC DNA]</scope>
    <source>
        <tissue evidence="1">The whole plant</tissue>
    </source>
</reference>
<dbReference type="AlphaFoldDB" id="A0A2I0VUB1"/>
<sequence>MPQFRRSSHAEGVFSNLLFSSSSPNLLSISRFSFRRRVGKAFAFNQPSTGTQTAAEPQA</sequence>
<proteinExistence type="predicted"/>
<organism evidence="1 2">
    <name type="scientific">Dendrobium catenatum</name>
    <dbReference type="NCBI Taxonomy" id="906689"/>
    <lineage>
        <taxon>Eukaryota</taxon>
        <taxon>Viridiplantae</taxon>
        <taxon>Streptophyta</taxon>
        <taxon>Embryophyta</taxon>
        <taxon>Tracheophyta</taxon>
        <taxon>Spermatophyta</taxon>
        <taxon>Magnoliopsida</taxon>
        <taxon>Liliopsida</taxon>
        <taxon>Asparagales</taxon>
        <taxon>Orchidaceae</taxon>
        <taxon>Epidendroideae</taxon>
        <taxon>Malaxideae</taxon>
        <taxon>Dendrobiinae</taxon>
        <taxon>Dendrobium</taxon>
    </lineage>
</organism>
<dbReference type="Proteomes" id="UP000233837">
    <property type="component" value="Unassembled WGS sequence"/>
</dbReference>
<gene>
    <name evidence="1" type="ORF">MA16_Dca020178</name>
</gene>
<evidence type="ECO:0000313" key="1">
    <source>
        <dbReference type="EMBL" id="PKU66995.1"/>
    </source>
</evidence>
<reference evidence="1 2" key="2">
    <citation type="journal article" date="2017" name="Nature">
        <title>The Apostasia genome and the evolution of orchids.</title>
        <authorList>
            <person name="Zhang G.Q."/>
            <person name="Liu K.W."/>
            <person name="Li Z."/>
            <person name="Lohaus R."/>
            <person name="Hsiao Y.Y."/>
            <person name="Niu S.C."/>
            <person name="Wang J.Y."/>
            <person name="Lin Y.C."/>
            <person name="Xu Q."/>
            <person name="Chen L.J."/>
            <person name="Yoshida K."/>
            <person name="Fujiwara S."/>
            <person name="Wang Z.W."/>
            <person name="Zhang Y.Q."/>
            <person name="Mitsuda N."/>
            <person name="Wang M."/>
            <person name="Liu G.H."/>
            <person name="Pecoraro L."/>
            <person name="Huang H.X."/>
            <person name="Xiao X.J."/>
            <person name="Lin M."/>
            <person name="Wu X.Y."/>
            <person name="Wu W.L."/>
            <person name="Chen Y.Y."/>
            <person name="Chang S.B."/>
            <person name="Sakamoto S."/>
            <person name="Ohme-Takagi M."/>
            <person name="Yagi M."/>
            <person name="Zeng S.J."/>
            <person name="Shen C.Y."/>
            <person name="Yeh C.M."/>
            <person name="Luo Y.B."/>
            <person name="Tsai W.C."/>
            <person name="Van de Peer Y."/>
            <person name="Liu Z.J."/>
        </authorList>
    </citation>
    <scope>NUCLEOTIDE SEQUENCE [LARGE SCALE GENOMIC DNA]</scope>
    <source>
        <tissue evidence="1">The whole plant</tissue>
    </source>
</reference>